<gene>
    <name evidence="1" type="ORF">EZS28_000061</name>
</gene>
<name>A0A5J4XBU2_9EUKA</name>
<dbReference type="AlphaFoldDB" id="A0A5J4XBU2"/>
<reference evidence="1 2" key="1">
    <citation type="submission" date="2019-03" db="EMBL/GenBank/DDBJ databases">
        <title>Single cell metagenomics reveals metabolic interactions within the superorganism composed of flagellate Streblomastix strix and complex community of Bacteroidetes bacteria on its surface.</title>
        <authorList>
            <person name="Treitli S.C."/>
            <person name="Kolisko M."/>
            <person name="Husnik F."/>
            <person name="Keeling P."/>
            <person name="Hampl V."/>
        </authorList>
    </citation>
    <scope>NUCLEOTIDE SEQUENCE [LARGE SCALE GENOMIC DNA]</scope>
    <source>
        <strain evidence="1">ST1C</strain>
    </source>
</reference>
<sequence>MVFPLLIAKYTAMANGIHSILQYLKKHILYFHSEKVTFGTLAHLVLINASDDEFKRKWQHSVFQLDYQLV</sequence>
<evidence type="ECO:0000313" key="1">
    <source>
        <dbReference type="EMBL" id="KAA6404402.1"/>
    </source>
</evidence>
<dbReference type="Proteomes" id="UP000324800">
    <property type="component" value="Unassembled WGS sequence"/>
</dbReference>
<proteinExistence type="predicted"/>
<dbReference type="EMBL" id="SNRW01000004">
    <property type="protein sequence ID" value="KAA6404402.1"/>
    <property type="molecule type" value="Genomic_DNA"/>
</dbReference>
<organism evidence="1 2">
    <name type="scientific">Streblomastix strix</name>
    <dbReference type="NCBI Taxonomy" id="222440"/>
    <lineage>
        <taxon>Eukaryota</taxon>
        <taxon>Metamonada</taxon>
        <taxon>Preaxostyla</taxon>
        <taxon>Oxymonadida</taxon>
        <taxon>Streblomastigidae</taxon>
        <taxon>Streblomastix</taxon>
    </lineage>
</organism>
<comment type="caution">
    <text evidence="1">The sequence shown here is derived from an EMBL/GenBank/DDBJ whole genome shotgun (WGS) entry which is preliminary data.</text>
</comment>
<protein>
    <submittedName>
        <fullName evidence="1">Uncharacterized protein</fullName>
    </submittedName>
</protein>
<accession>A0A5J4XBU2</accession>
<evidence type="ECO:0000313" key="2">
    <source>
        <dbReference type="Proteomes" id="UP000324800"/>
    </source>
</evidence>